<dbReference type="CDD" id="cd10845">
    <property type="entry name" value="DSRM_RNAse_III_family"/>
    <property type="match status" value="1"/>
</dbReference>
<comment type="catalytic activity">
    <reaction evidence="1 15">
        <text>Endonucleolytic cleavage to 5'-phosphomonoester.</text>
        <dbReference type="EC" id="3.1.26.3"/>
    </reaction>
</comment>
<comment type="similarity">
    <text evidence="3">Belongs to the ribonuclease III family.</text>
</comment>
<dbReference type="InterPro" id="IPR014720">
    <property type="entry name" value="dsRBD_dom"/>
</dbReference>
<comment type="cofactor">
    <cofactor evidence="15">
        <name>Mg(2+)</name>
        <dbReference type="ChEBI" id="CHEBI:18420"/>
    </cofactor>
</comment>
<keyword evidence="7 15" id="KW-0507">mRNA processing</keyword>
<evidence type="ECO:0000256" key="4">
    <source>
        <dbReference type="ARBA" id="ARBA00011738"/>
    </source>
</evidence>
<proteinExistence type="inferred from homology"/>
<keyword evidence="11 15" id="KW-0255">Endonuclease</keyword>
<dbReference type="GO" id="GO:0006364">
    <property type="term" value="P:rRNA processing"/>
    <property type="evidence" value="ECO:0007669"/>
    <property type="project" value="UniProtKB-UniRule"/>
</dbReference>
<dbReference type="Proteomes" id="UP000297453">
    <property type="component" value="Unassembled WGS sequence"/>
</dbReference>
<evidence type="ECO:0000259" key="16">
    <source>
        <dbReference type="PROSITE" id="PS50137"/>
    </source>
</evidence>
<comment type="subcellular location">
    <subcellularLocation>
        <location evidence="2 15">Cytoplasm</location>
    </subcellularLocation>
</comment>
<dbReference type="CDD" id="cd00593">
    <property type="entry name" value="RIBOc"/>
    <property type="match status" value="1"/>
</dbReference>
<comment type="function">
    <text evidence="15">Digests double-stranded RNA. Involved in the processing of primary rRNA transcript to yield the immediate precursors to the large and small rRNAs (23S and 16S). Processes some mRNAs, and tRNAs when they are encoded in the rRNA operon. Processes pre-crRNA and tracrRNA of type II CRISPR loci if present in the organism.</text>
</comment>
<evidence type="ECO:0000313" key="19">
    <source>
        <dbReference type="Proteomes" id="UP000297453"/>
    </source>
</evidence>
<keyword evidence="5 15" id="KW-0963">Cytoplasm</keyword>
<reference evidence="18" key="1">
    <citation type="journal article" date="2019" name="PLoS Negl. Trop. Dis.">
        <title>Revisiting the worldwide diversity of Leptospira species in the environment.</title>
        <authorList>
            <person name="Vincent A.T."/>
            <person name="Schiettekatte O."/>
            <person name="Bourhy P."/>
            <person name="Veyrier F.J."/>
            <person name="Picardeau M."/>
        </authorList>
    </citation>
    <scope>NUCLEOTIDE SEQUENCE [LARGE SCALE GENOMIC DNA]</scope>
    <source>
        <strain evidence="18">SSS9</strain>
    </source>
</reference>
<feature type="domain" description="DRBM" evidence="16">
    <location>
        <begin position="147"/>
        <end position="216"/>
    </location>
</feature>
<dbReference type="PANTHER" id="PTHR11207">
    <property type="entry name" value="RIBONUCLEASE III"/>
    <property type="match status" value="1"/>
</dbReference>
<feature type="domain" description="RNase III" evidence="17">
    <location>
        <begin position="1"/>
        <end position="120"/>
    </location>
</feature>
<dbReference type="GO" id="GO:0046872">
    <property type="term" value="F:metal ion binding"/>
    <property type="evidence" value="ECO:0007669"/>
    <property type="project" value="UniProtKB-KW"/>
</dbReference>
<dbReference type="Pfam" id="PF00035">
    <property type="entry name" value="dsrm"/>
    <property type="match status" value="1"/>
</dbReference>
<dbReference type="GO" id="GO:0003725">
    <property type="term" value="F:double-stranded RNA binding"/>
    <property type="evidence" value="ECO:0007669"/>
    <property type="project" value="TreeGrafter"/>
</dbReference>
<dbReference type="PROSITE" id="PS50137">
    <property type="entry name" value="DS_RBD"/>
    <property type="match status" value="1"/>
</dbReference>
<dbReference type="PANTHER" id="PTHR11207:SF0">
    <property type="entry name" value="RIBONUCLEASE 3"/>
    <property type="match status" value="1"/>
</dbReference>
<protein>
    <recommendedName>
        <fullName evidence="15">Ribonuclease 3</fullName>
        <ecNumber evidence="15">3.1.26.3</ecNumber>
    </recommendedName>
    <alternativeName>
        <fullName evidence="15">Ribonuclease III</fullName>
        <shortName evidence="15">RNase III</shortName>
    </alternativeName>
</protein>
<keyword evidence="6 15" id="KW-0698">rRNA processing</keyword>
<evidence type="ECO:0000256" key="10">
    <source>
        <dbReference type="ARBA" id="ARBA00022723"/>
    </source>
</evidence>
<dbReference type="Gene3D" id="3.30.160.20">
    <property type="match status" value="1"/>
</dbReference>
<dbReference type="PROSITE" id="PS00517">
    <property type="entry name" value="RNASE_3_1"/>
    <property type="match status" value="1"/>
</dbReference>
<dbReference type="GO" id="GO:0019843">
    <property type="term" value="F:rRNA binding"/>
    <property type="evidence" value="ECO:0007669"/>
    <property type="project" value="UniProtKB-KW"/>
</dbReference>
<evidence type="ECO:0000256" key="1">
    <source>
        <dbReference type="ARBA" id="ARBA00000109"/>
    </source>
</evidence>
<dbReference type="GO" id="GO:0010468">
    <property type="term" value="P:regulation of gene expression"/>
    <property type="evidence" value="ECO:0007669"/>
    <property type="project" value="TreeGrafter"/>
</dbReference>
<dbReference type="SUPFAM" id="SSF54768">
    <property type="entry name" value="dsRNA-binding domain-like"/>
    <property type="match status" value="1"/>
</dbReference>
<keyword evidence="19" id="KW-1185">Reference proteome</keyword>
<keyword evidence="13 15" id="KW-0460">Magnesium</keyword>
<feature type="binding site" evidence="15">
    <location>
        <position position="109"/>
    </location>
    <ligand>
        <name>Mg(2+)</name>
        <dbReference type="ChEBI" id="CHEBI:18420"/>
    </ligand>
</feature>
<evidence type="ECO:0000256" key="6">
    <source>
        <dbReference type="ARBA" id="ARBA00022552"/>
    </source>
</evidence>
<comment type="subunit">
    <text evidence="4 15">Homodimer.</text>
</comment>
<evidence type="ECO:0000256" key="3">
    <source>
        <dbReference type="ARBA" id="ARBA00010183"/>
    </source>
</evidence>
<feature type="active site" evidence="15">
    <location>
        <position position="109"/>
    </location>
</feature>
<dbReference type="InterPro" id="IPR011907">
    <property type="entry name" value="RNase_III"/>
</dbReference>
<dbReference type="OrthoDB" id="9805026at2"/>
<gene>
    <name evidence="15 18" type="primary">rnc</name>
    <name evidence="18" type="ORF">EHO59_08170</name>
</gene>
<dbReference type="HAMAP" id="MF_00104">
    <property type="entry name" value="RNase_III"/>
    <property type="match status" value="1"/>
</dbReference>
<dbReference type="AlphaFoldDB" id="A0A4R9G1G5"/>
<dbReference type="Pfam" id="PF14622">
    <property type="entry name" value="Ribonucleas_3_3"/>
    <property type="match status" value="1"/>
</dbReference>
<keyword evidence="8 15" id="KW-0819">tRNA processing</keyword>
<evidence type="ECO:0000259" key="17">
    <source>
        <dbReference type="PROSITE" id="PS50142"/>
    </source>
</evidence>
<dbReference type="FunFam" id="1.10.1520.10:FF:000001">
    <property type="entry name" value="Ribonuclease 3"/>
    <property type="match status" value="1"/>
</dbReference>
<keyword evidence="15" id="KW-0699">rRNA-binding</keyword>
<evidence type="ECO:0000256" key="11">
    <source>
        <dbReference type="ARBA" id="ARBA00022759"/>
    </source>
</evidence>
<keyword evidence="10 15" id="KW-0479">Metal-binding</keyword>
<evidence type="ECO:0000256" key="2">
    <source>
        <dbReference type="ARBA" id="ARBA00004496"/>
    </source>
</evidence>
<evidence type="ECO:0000256" key="13">
    <source>
        <dbReference type="ARBA" id="ARBA00022842"/>
    </source>
</evidence>
<dbReference type="SMART" id="SM00535">
    <property type="entry name" value="RIBOc"/>
    <property type="match status" value="1"/>
</dbReference>
<keyword evidence="14 15" id="KW-0694">RNA-binding</keyword>
<organism evidence="18 19">
    <name type="scientific">Leptospira semungkisensis</name>
    <dbReference type="NCBI Taxonomy" id="2484985"/>
    <lineage>
        <taxon>Bacteria</taxon>
        <taxon>Pseudomonadati</taxon>
        <taxon>Spirochaetota</taxon>
        <taxon>Spirochaetia</taxon>
        <taxon>Leptospirales</taxon>
        <taxon>Leptospiraceae</taxon>
        <taxon>Leptospira</taxon>
    </lineage>
</organism>
<dbReference type="SUPFAM" id="SSF69065">
    <property type="entry name" value="RNase III domain-like"/>
    <property type="match status" value="1"/>
</dbReference>
<evidence type="ECO:0000256" key="7">
    <source>
        <dbReference type="ARBA" id="ARBA00022664"/>
    </source>
</evidence>
<name>A0A4R9G1G5_9LEPT</name>
<dbReference type="GO" id="GO:0004525">
    <property type="term" value="F:ribonuclease III activity"/>
    <property type="evidence" value="ECO:0007669"/>
    <property type="project" value="UniProtKB-UniRule"/>
</dbReference>
<accession>A0A4R9G1G5</accession>
<dbReference type="EC" id="3.1.26.3" evidence="15"/>
<feature type="binding site" evidence="15">
    <location>
        <position position="35"/>
    </location>
    <ligand>
        <name>Mg(2+)</name>
        <dbReference type="ChEBI" id="CHEBI:18420"/>
    </ligand>
</feature>
<keyword evidence="9 15" id="KW-0540">Nuclease</keyword>
<dbReference type="GO" id="GO:0006397">
    <property type="term" value="P:mRNA processing"/>
    <property type="evidence" value="ECO:0007669"/>
    <property type="project" value="UniProtKB-UniRule"/>
</dbReference>
<evidence type="ECO:0000256" key="9">
    <source>
        <dbReference type="ARBA" id="ARBA00022722"/>
    </source>
</evidence>
<dbReference type="InterPro" id="IPR036389">
    <property type="entry name" value="RNase_III_sf"/>
</dbReference>
<dbReference type="EMBL" id="RQEP01000010">
    <property type="protein sequence ID" value="TGK05081.1"/>
    <property type="molecule type" value="Genomic_DNA"/>
</dbReference>
<keyword evidence="12 15" id="KW-0378">Hydrolase</keyword>
<dbReference type="FunFam" id="3.30.160.20:FF:000003">
    <property type="entry name" value="Ribonuclease 3"/>
    <property type="match status" value="1"/>
</dbReference>
<dbReference type="GO" id="GO:0042802">
    <property type="term" value="F:identical protein binding"/>
    <property type="evidence" value="ECO:0007669"/>
    <property type="project" value="UniProtKB-ARBA"/>
</dbReference>
<feature type="active site" evidence="15">
    <location>
        <position position="39"/>
    </location>
</feature>
<dbReference type="SMART" id="SM00358">
    <property type="entry name" value="DSRM"/>
    <property type="match status" value="1"/>
</dbReference>
<evidence type="ECO:0000313" key="18">
    <source>
        <dbReference type="EMBL" id="TGK05081.1"/>
    </source>
</evidence>
<evidence type="ECO:0000256" key="8">
    <source>
        <dbReference type="ARBA" id="ARBA00022694"/>
    </source>
</evidence>
<evidence type="ECO:0000256" key="5">
    <source>
        <dbReference type="ARBA" id="ARBA00022490"/>
    </source>
</evidence>
<dbReference type="Gene3D" id="1.10.1520.10">
    <property type="entry name" value="Ribonuclease III domain"/>
    <property type="match status" value="1"/>
</dbReference>
<sequence>MGIKFRNKSYLEIAFIHSSFKNENPEYKEHNERLEFLGDSVLGLVIAKYLFRTNPSASEGELSRQKAKLVSTTVLNGLSDKLGLIEFVLLGRGEGKGDSQKKLGANLFESLVGAIYLDQGMETAEEFIIKHLVGFIKDSDTIREATDFKSILQETCQKKFKLLPTYRLIKETGPDHEKTFYVNVSIRDKYSAEGQGRNKKFAEQDAAKQMLKILKIKF</sequence>
<dbReference type="InterPro" id="IPR000999">
    <property type="entry name" value="RNase_III_dom"/>
</dbReference>
<dbReference type="GO" id="GO:0005737">
    <property type="term" value="C:cytoplasm"/>
    <property type="evidence" value="ECO:0007669"/>
    <property type="project" value="UniProtKB-SubCell"/>
</dbReference>
<dbReference type="PROSITE" id="PS50142">
    <property type="entry name" value="RNASE_3_2"/>
    <property type="match status" value="1"/>
</dbReference>
<evidence type="ECO:0000256" key="15">
    <source>
        <dbReference type="HAMAP-Rule" id="MF_00104"/>
    </source>
</evidence>
<evidence type="ECO:0000256" key="12">
    <source>
        <dbReference type="ARBA" id="ARBA00022801"/>
    </source>
</evidence>
<comment type="caution">
    <text evidence="18">The sequence shown here is derived from an EMBL/GenBank/DDBJ whole genome shotgun (WGS) entry which is preliminary data.</text>
</comment>
<evidence type="ECO:0000256" key="14">
    <source>
        <dbReference type="ARBA" id="ARBA00022884"/>
    </source>
</evidence>
<feature type="binding site" evidence="15">
    <location>
        <position position="106"/>
    </location>
    <ligand>
        <name>Mg(2+)</name>
        <dbReference type="ChEBI" id="CHEBI:18420"/>
    </ligand>
</feature>
<dbReference type="NCBIfam" id="TIGR02191">
    <property type="entry name" value="RNaseIII"/>
    <property type="match status" value="1"/>
</dbReference>
<dbReference type="GO" id="GO:0008033">
    <property type="term" value="P:tRNA processing"/>
    <property type="evidence" value="ECO:0007669"/>
    <property type="project" value="UniProtKB-KW"/>
</dbReference>